<dbReference type="InterPro" id="IPR052340">
    <property type="entry name" value="RNase_Y/CdgJ"/>
</dbReference>
<sequence length="208" mass="23334">MSNPEEIKTIALSIGVFGAFSDRIAKTMLEPFWIHALTSAITVRAIGDRDQESSVEKVYFGALLHDIGKLVLTMIVGEEYIDALSACKDANDLATLRVEKDSFGVHHAQLGKWLSDRWHFPNELIEVIAFHHQPHRHTLLRPRSVATVFVSDFIAHNLHEKEIMVPDDDPRFAGSLATLGIQASDIDGIRNRAIRQEEKINEAFELVA</sequence>
<organism evidence="2 3">
    <name type="scientific">OM182 bacterium MED-G24</name>
    <dbReference type="NCBI Taxonomy" id="1986255"/>
    <lineage>
        <taxon>Bacteria</taxon>
        <taxon>Pseudomonadati</taxon>
        <taxon>Pseudomonadota</taxon>
        <taxon>Gammaproteobacteria</taxon>
        <taxon>OMG group</taxon>
        <taxon>OM182 clade</taxon>
    </lineage>
</organism>
<evidence type="ECO:0000259" key="1">
    <source>
        <dbReference type="PROSITE" id="PS51833"/>
    </source>
</evidence>
<evidence type="ECO:0000313" key="3">
    <source>
        <dbReference type="Proteomes" id="UP000219327"/>
    </source>
</evidence>
<dbReference type="PANTHER" id="PTHR33525">
    <property type="match status" value="1"/>
</dbReference>
<comment type="caution">
    <text evidence="2">The sequence shown here is derived from an EMBL/GenBank/DDBJ whole genome shotgun (WGS) entry which is preliminary data.</text>
</comment>
<dbReference type="CDD" id="cd00077">
    <property type="entry name" value="HDc"/>
    <property type="match status" value="1"/>
</dbReference>
<evidence type="ECO:0000313" key="2">
    <source>
        <dbReference type="EMBL" id="PDH38882.1"/>
    </source>
</evidence>
<dbReference type="SMART" id="SM00471">
    <property type="entry name" value="HDc"/>
    <property type="match status" value="1"/>
</dbReference>
<proteinExistence type="predicted"/>
<dbReference type="Pfam" id="PF08668">
    <property type="entry name" value="HDOD"/>
    <property type="match status" value="1"/>
</dbReference>
<dbReference type="InterPro" id="IPR003607">
    <property type="entry name" value="HD/PDEase_dom"/>
</dbReference>
<gene>
    <name evidence="2" type="ORF">CNE99_06705</name>
</gene>
<dbReference type="SUPFAM" id="SSF109604">
    <property type="entry name" value="HD-domain/PDEase-like"/>
    <property type="match status" value="1"/>
</dbReference>
<dbReference type="Proteomes" id="UP000219327">
    <property type="component" value="Unassembled WGS sequence"/>
</dbReference>
<feature type="domain" description="HDOD" evidence="1">
    <location>
        <begin position="1"/>
        <end position="134"/>
    </location>
</feature>
<reference evidence="2 3" key="1">
    <citation type="submission" date="2017-08" db="EMBL/GenBank/DDBJ databases">
        <title>Fine stratification of microbial communities through a metagenomic profile of the photic zone.</title>
        <authorList>
            <person name="Haro-Moreno J.M."/>
            <person name="Lopez-Perez M."/>
            <person name="De La Torre J."/>
            <person name="Picazo A."/>
            <person name="Camacho A."/>
            <person name="Rodriguez-Valera F."/>
        </authorList>
    </citation>
    <scope>NUCLEOTIDE SEQUENCE [LARGE SCALE GENOMIC DNA]</scope>
    <source>
        <strain evidence="2">MED-G24</strain>
    </source>
</reference>
<dbReference type="PROSITE" id="PS51833">
    <property type="entry name" value="HDOD"/>
    <property type="match status" value="1"/>
</dbReference>
<protein>
    <recommendedName>
        <fullName evidence="1">HDOD domain-containing protein</fullName>
    </recommendedName>
</protein>
<dbReference type="PANTHER" id="PTHR33525:SF3">
    <property type="entry name" value="RIBONUCLEASE Y"/>
    <property type="match status" value="1"/>
</dbReference>
<dbReference type="Gene3D" id="1.10.3210.10">
    <property type="entry name" value="Hypothetical protein af1432"/>
    <property type="match status" value="1"/>
</dbReference>
<name>A0A2A5WR00_9GAMM</name>
<dbReference type="AlphaFoldDB" id="A0A2A5WR00"/>
<dbReference type="InterPro" id="IPR013976">
    <property type="entry name" value="HDOD"/>
</dbReference>
<accession>A0A2A5WR00</accession>
<dbReference type="EMBL" id="NTKD01000033">
    <property type="protein sequence ID" value="PDH38882.1"/>
    <property type="molecule type" value="Genomic_DNA"/>
</dbReference>